<name>A0A9Q9ENR0_9PEZI</name>
<reference evidence="2" key="1">
    <citation type="submission" date="2022-06" db="EMBL/GenBank/DDBJ databases">
        <title>Complete genome sequences of two strains of the flax pathogen Septoria linicola.</title>
        <authorList>
            <person name="Lapalu N."/>
            <person name="Simon A."/>
            <person name="Demenou B."/>
            <person name="Paumier D."/>
            <person name="Guillot M.-P."/>
            <person name="Gout L."/>
            <person name="Valade R."/>
        </authorList>
    </citation>
    <scope>NUCLEOTIDE SEQUENCE</scope>
    <source>
        <strain evidence="2">SE15195</strain>
    </source>
</reference>
<evidence type="ECO:0000313" key="2">
    <source>
        <dbReference type="EMBL" id="USW56897.1"/>
    </source>
</evidence>
<dbReference type="InterPro" id="IPR038883">
    <property type="entry name" value="AN11006-like"/>
</dbReference>
<accession>A0A9Q9ENR0</accession>
<gene>
    <name evidence="2" type="ORF">Slin15195_G102160</name>
</gene>
<dbReference type="AlphaFoldDB" id="A0A9Q9ENR0"/>
<protein>
    <submittedName>
        <fullName evidence="2">2EXR domain-containing protein</fullName>
    </submittedName>
</protein>
<sequence>MGFSNPLKRSFLCLTAEPGSVCAGLPKKQRPAPAPLPTQIAPPKSQFLSLPAELRNEIYSHALVQRCPIQLPYAYETRSSTRSSPHTIGKTVYAGEPPLLSASRTIRAEAMPIYYGCNIFEAPSPAAAYKFLKPLAFAKVRSLRMFRPVELVLPVSAQKRWFESVKRCVNRLVKDCGKGALGWEAVSVPVRRGVDGGVRWVGLREAGFRVRMEGADGVWSVEEDLGVGEEDVVMG</sequence>
<organism evidence="2 3">
    <name type="scientific">Septoria linicola</name>
    <dbReference type="NCBI Taxonomy" id="215465"/>
    <lineage>
        <taxon>Eukaryota</taxon>
        <taxon>Fungi</taxon>
        <taxon>Dikarya</taxon>
        <taxon>Ascomycota</taxon>
        <taxon>Pezizomycotina</taxon>
        <taxon>Dothideomycetes</taxon>
        <taxon>Dothideomycetidae</taxon>
        <taxon>Mycosphaerellales</taxon>
        <taxon>Mycosphaerellaceae</taxon>
        <taxon>Septoria</taxon>
    </lineage>
</organism>
<dbReference type="Proteomes" id="UP001056384">
    <property type="component" value="Chromosome 9"/>
</dbReference>
<evidence type="ECO:0000259" key="1">
    <source>
        <dbReference type="Pfam" id="PF20150"/>
    </source>
</evidence>
<evidence type="ECO:0000313" key="3">
    <source>
        <dbReference type="Proteomes" id="UP001056384"/>
    </source>
</evidence>
<keyword evidence="3" id="KW-1185">Reference proteome</keyword>
<dbReference type="EMBL" id="CP099426">
    <property type="protein sequence ID" value="USW56897.1"/>
    <property type="molecule type" value="Genomic_DNA"/>
</dbReference>
<dbReference type="OrthoDB" id="62952at2759"/>
<feature type="domain" description="2EXR" evidence="1">
    <location>
        <begin position="46"/>
        <end position="117"/>
    </location>
</feature>
<dbReference type="PANTHER" id="PTHR42085:SF1">
    <property type="entry name" value="F-BOX DOMAIN-CONTAINING PROTEIN"/>
    <property type="match status" value="1"/>
</dbReference>
<dbReference type="InterPro" id="IPR045518">
    <property type="entry name" value="2EXR"/>
</dbReference>
<proteinExistence type="predicted"/>
<dbReference type="Pfam" id="PF20150">
    <property type="entry name" value="2EXR"/>
    <property type="match status" value="1"/>
</dbReference>
<dbReference type="PANTHER" id="PTHR42085">
    <property type="entry name" value="F-BOX DOMAIN-CONTAINING PROTEIN"/>
    <property type="match status" value="1"/>
</dbReference>